<protein>
    <submittedName>
        <fullName evidence="1">Uncharacterized protein</fullName>
    </submittedName>
</protein>
<name>A0A3M7PSU3_BRAPC</name>
<proteinExistence type="predicted"/>
<accession>A0A3M7PSU3</accession>
<reference evidence="1 2" key="1">
    <citation type="journal article" date="2018" name="Sci. Rep.">
        <title>Genomic signatures of local adaptation to the degree of environmental predictability in rotifers.</title>
        <authorList>
            <person name="Franch-Gras L."/>
            <person name="Hahn C."/>
            <person name="Garcia-Roger E.M."/>
            <person name="Carmona M.J."/>
            <person name="Serra M."/>
            <person name="Gomez A."/>
        </authorList>
    </citation>
    <scope>NUCLEOTIDE SEQUENCE [LARGE SCALE GENOMIC DNA]</scope>
    <source>
        <strain evidence="1">HYR1</strain>
    </source>
</reference>
<dbReference type="OrthoDB" id="8069600at2759"/>
<dbReference type="Proteomes" id="UP000276133">
    <property type="component" value="Unassembled WGS sequence"/>
</dbReference>
<sequence length="80" mass="9458">MVFEHTFQTSDGYTTNILDLILTSCLNRINDLNYKPVLGGSSNYDEFKTELDKINWIKRFDNKDVNVCYEFFLNVYENLC</sequence>
<dbReference type="EMBL" id="REGN01009007">
    <property type="protein sequence ID" value="RNA02186.1"/>
    <property type="molecule type" value="Genomic_DNA"/>
</dbReference>
<evidence type="ECO:0000313" key="2">
    <source>
        <dbReference type="Proteomes" id="UP000276133"/>
    </source>
</evidence>
<comment type="caution">
    <text evidence="1">The sequence shown here is derived from an EMBL/GenBank/DDBJ whole genome shotgun (WGS) entry which is preliminary data.</text>
</comment>
<feature type="non-terminal residue" evidence="1">
    <location>
        <position position="80"/>
    </location>
</feature>
<dbReference type="InterPro" id="IPR008992">
    <property type="entry name" value="Enterotoxin"/>
</dbReference>
<keyword evidence="2" id="KW-1185">Reference proteome</keyword>
<dbReference type="SUPFAM" id="SSF50203">
    <property type="entry name" value="Bacterial enterotoxins"/>
    <property type="match status" value="1"/>
</dbReference>
<dbReference type="AlphaFoldDB" id="A0A3M7PSU3"/>
<evidence type="ECO:0000313" key="1">
    <source>
        <dbReference type="EMBL" id="RNA02186.1"/>
    </source>
</evidence>
<organism evidence="1 2">
    <name type="scientific">Brachionus plicatilis</name>
    <name type="common">Marine rotifer</name>
    <name type="synonym">Brachionus muelleri</name>
    <dbReference type="NCBI Taxonomy" id="10195"/>
    <lineage>
        <taxon>Eukaryota</taxon>
        <taxon>Metazoa</taxon>
        <taxon>Spiralia</taxon>
        <taxon>Gnathifera</taxon>
        <taxon>Rotifera</taxon>
        <taxon>Eurotatoria</taxon>
        <taxon>Monogononta</taxon>
        <taxon>Pseudotrocha</taxon>
        <taxon>Ploima</taxon>
        <taxon>Brachionidae</taxon>
        <taxon>Brachionus</taxon>
    </lineage>
</organism>
<gene>
    <name evidence="1" type="ORF">BpHYR1_024315</name>
</gene>